<keyword evidence="2" id="KW-1185">Reference proteome</keyword>
<gene>
    <name evidence="1" type="ORF">TQ39_08740</name>
</gene>
<evidence type="ECO:0000313" key="2">
    <source>
        <dbReference type="Proteomes" id="UP000032483"/>
    </source>
</evidence>
<dbReference type="AlphaFoldDB" id="A0A0D8IZF1"/>
<accession>A0A0D8IZF1</accession>
<name>A0A0D8IZF1_9FIRM</name>
<dbReference type="Proteomes" id="UP000032483">
    <property type="component" value="Unassembled WGS sequence"/>
</dbReference>
<sequence>MNDRTMVKVECRGEILFIRTVSWGRKSPSRFALLRREFQQLEQRPESHLVCSDCGSFASLRLAKGTDGVQMLEIQFTWLQEEGRGSVRGWQESVRLPYGPFHAFAQAGENANDAKWRQLSIPEKVTRRYEFHSRKNLHQVVQMPRLRHKLGKTLEHHFQWRDAEKICIYDDGAPYSFFFEEVTSWGPGVCGGIILHGAEDLAKAQYSVHT</sequence>
<evidence type="ECO:0000313" key="1">
    <source>
        <dbReference type="EMBL" id="KJF40047.1"/>
    </source>
</evidence>
<comment type="caution">
    <text evidence="1">The sequence shown here is derived from an EMBL/GenBank/DDBJ whole genome shotgun (WGS) entry which is preliminary data.</text>
</comment>
<reference evidence="1" key="1">
    <citation type="submission" date="2015-02" db="EMBL/GenBank/DDBJ databases">
        <title>A novel member of the family Ruminococcaceae isolated from human feces.</title>
        <authorList>
            <person name="Shkoporov A.N."/>
            <person name="Chaplin A.V."/>
            <person name="Motuzova O.V."/>
            <person name="Kafarskaia L.I."/>
            <person name="Khokhlova E.V."/>
            <person name="Efimov B.A."/>
        </authorList>
    </citation>
    <scope>NUCLEOTIDE SEQUENCE [LARGE SCALE GENOMIC DNA]</scope>
    <source>
        <strain evidence="1">585-1</strain>
    </source>
</reference>
<dbReference type="GeneID" id="42856679"/>
<dbReference type="EMBL" id="JXXK01000010">
    <property type="protein sequence ID" value="KJF40047.1"/>
    <property type="molecule type" value="Genomic_DNA"/>
</dbReference>
<organism evidence="1 2">
    <name type="scientific">Ruthenibacterium lactatiformans</name>
    <dbReference type="NCBI Taxonomy" id="1550024"/>
    <lineage>
        <taxon>Bacteria</taxon>
        <taxon>Bacillati</taxon>
        <taxon>Bacillota</taxon>
        <taxon>Clostridia</taxon>
        <taxon>Eubacteriales</taxon>
        <taxon>Oscillospiraceae</taxon>
        <taxon>Ruthenibacterium</taxon>
    </lineage>
</organism>
<protein>
    <submittedName>
        <fullName evidence="1">Uncharacterized protein</fullName>
    </submittedName>
</protein>
<proteinExistence type="predicted"/>
<dbReference type="RefSeq" id="WP_050005253.1">
    <property type="nucleotide sequence ID" value="NZ_JXXK01000010.1"/>
</dbReference>